<evidence type="ECO:0000313" key="2">
    <source>
        <dbReference type="EMBL" id="SLN47498.1"/>
    </source>
</evidence>
<dbReference type="Pfam" id="PF13403">
    <property type="entry name" value="Hint_2"/>
    <property type="match status" value="1"/>
</dbReference>
<evidence type="ECO:0000313" key="3">
    <source>
        <dbReference type="Proteomes" id="UP000193061"/>
    </source>
</evidence>
<sequence>MVAQSFVAFNSNNFVVTSSSSSGLVGNGIINNSDTPDGTVFLYSAGSGTEIIVDDTNSGANADIFGDDDTANHSIIDGGGIVANGTPVEAESRIFVQALDINGAPTGPTITVTVFSQNGQFGDVWGFSTDIPLVDGVSYIKTSGSNTGSSSYDSFVTCFGSGTLIRTKNGAKAIETLSVGEQVWTKDNGHQTVRWIGRTRVDALGAFAPVVFAPGSIGNDRELIVSQEHRMHLKSAMSELLFGIDNCLVAAKHLCRLPGVSLREGGMVEYFHLMFGRHEIISGNDVLSESFFLSETSVSAIEQVQRAELLSLFPDLATGMQTQGATATLTLKAHEAALLMACAANQNISLTTTAA</sequence>
<dbReference type="Gene3D" id="2.170.16.10">
    <property type="entry name" value="Hedgehog/Intein (Hint) domain"/>
    <property type="match status" value="1"/>
</dbReference>
<dbReference type="InterPro" id="IPR028992">
    <property type="entry name" value="Hedgehog/Intein_dom"/>
</dbReference>
<feature type="domain" description="Hedgehog/Intein (Hint)" evidence="1">
    <location>
        <begin position="157"/>
        <end position="293"/>
    </location>
</feature>
<dbReference type="InterPro" id="IPR036844">
    <property type="entry name" value="Hint_dom_sf"/>
</dbReference>
<evidence type="ECO:0000259" key="1">
    <source>
        <dbReference type="Pfam" id="PF13403"/>
    </source>
</evidence>
<reference evidence="2 3" key="1">
    <citation type="submission" date="2017-03" db="EMBL/GenBank/DDBJ databases">
        <authorList>
            <person name="Afonso C.L."/>
            <person name="Miller P.J."/>
            <person name="Scott M.A."/>
            <person name="Spackman E."/>
            <person name="Goraichik I."/>
            <person name="Dimitrov K.M."/>
            <person name="Suarez D.L."/>
            <person name="Swayne D.E."/>
        </authorList>
    </citation>
    <scope>NUCLEOTIDE SEQUENCE [LARGE SCALE GENOMIC DNA]</scope>
    <source>
        <strain evidence="2 3">CECT 7450</strain>
    </source>
</reference>
<dbReference type="Proteomes" id="UP000193061">
    <property type="component" value="Unassembled WGS sequence"/>
</dbReference>
<organism evidence="2 3">
    <name type="scientific">Roseovarius albus</name>
    <dbReference type="NCBI Taxonomy" id="1247867"/>
    <lineage>
        <taxon>Bacteria</taxon>
        <taxon>Pseudomonadati</taxon>
        <taxon>Pseudomonadota</taxon>
        <taxon>Alphaproteobacteria</taxon>
        <taxon>Rhodobacterales</taxon>
        <taxon>Roseobacteraceae</taxon>
        <taxon>Roseovarius</taxon>
    </lineage>
</organism>
<dbReference type="SUPFAM" id="SSF51294">
    <property type="entry name" value="Hedgehog/intein (Hint) domain"/>
    <property type="match status" value="1"/>
</dbReference>
<dbReference type="AlphaFoldDB" id="A0A1X6ZCC5"/>
<dbReference type="OrthoDB" id="6305173at2"/>
<name>A0A1X6ZCC5_9RHOB</name>
<dbReference type="RefSeq" id="WP_159454039.1">
    <property type="nucleotide sequence ID" value="NZ_FWFX01000006.1"/>
</dbReference>
<dbReference type="EMBL" id="FWFX01000006">
    <property type="protein sequence ID" value="SLN47498.1"/>
    <property type="molecule type" value="Genomic_DNA"/>
</dbReference>
<accession>A0A1X6ZCC5</accession>
<gene>
    <name evidence="2" type="ORF">ROA7450_02350</name>
</gene>
<protein>
    <recommendedName>
        <fullName evidence="1">Hedgehog/Intein (Hint) domain-containing protein</fullName>
    </recommendedName>
</protein>
<proteinExistence type="predicted"/>
<keyword evidence="3" id="KW-1185">Reference proteome</keyword>